<comment type="caution">
    <text evidence="1">The sequence shown here is derived from an EMBL/GenBank/DDBJ whole genome shotgun (WGS) entry which is preliminary data.</text>
</comment>
<protein>
    <submittedName>
        <fullName evidence="1">Uncharacterized protein</fullName>
    </submittedName>
</protein>
<name>C2K0G4_LACRM</name>
<evidence type="ECO:0000313" key="2">
    <source>
        <dbReference type="Proteomes" id="UP000004525"/>
    </source>
</evidence>
<sequence length="50" mass="5755">MVMFVVKINSPKKGCNSGLLLFRIKFFIGKFIQKKVIIKVWEKLGNKALT</sequence>
<dbReference type="Proteomes" id="UP000004525">
    <property type="component" value="Unassembled WGS sequence"/>
</dbReference>
<organism evidence="1 2">
    <name type="scientific">Lacticaseibacillus rhamnosus (strain LMS2-1)</name>
    <dbReference type="NCBI Taxonomy" id="525361"/>
    <lineage>
        <taxon>Bacteria</taxon>
        <taxon>Bacillati</taxon>
        <taxon>Bacillota</taxon>
        <taxon>Bacilli</taxon>
        <taxon>Lactobacillales</taxon>
        <taxon>Lactobacillaceae</taxon>
        <taxon>Lacticaseibacillus</taxon>
    </lineage>
</organism>
<proteinExistence type="predicted"/>
<keyword evidence="2" id="KW-1185">Reference proteome</keyword>
<accession>C2K0G4</accession>
<dbReference type="HOGENOM" id="CLU_3119211_0_0_9"/>
<dbReference type="EMBL" id="ACIZ01000111">
    <property type="protein sequence ID" value="EEN79246.1"/>
    <property type="molecule type" value="Genomic_DNA"/>
</dbReference>
<dbReference type="AlphaFoldDB" id="C2K0G4"/>
<gene>
    <name evidence="1" type="ORF">HMPREF0539_2649</name>
</gene>
<evidence type="ECO:0000313" key="1">
    <source>
        <dbReference type="EMBL" id="EEN79246.1"/>
    </source>
</evidence>
<reference evidence="1" key="1">
    <citation type="submission" date="2009-01" db="EMBL/GenBank/DDBJ databases">
        <authorList>
            <person name="Qin X."/>
            <person name="Bachman B."/>
            <person name="Battles P."/>
            <person name="Bell A."/>
            <person name="Bess C."/>
            <person name="Bickham C."/>
            <person name="Chaboub L."/>
            <person name="Chen D."/>
            <person name="Coyle M."/>
            <person name="Deiros D.R."/>
            <person name="Dinh H."/>
            <person name="Forbes L."/>
            <person name="Fowler G."/>
            <person name="Francisco L."/>
            <person name="Fu Q."/>
            <person name="Gubbala S."/>
            <person name="Hale W."/>
            <person name="Han Y."/>
            <person name="Hemphill L."/>
            <person name="Highlander S.K."/>
            <person name="Hirani K."/>
            <person name="Hogues M."/>
            <person name="Jackson L."/>
            <person name="Jakkamsetti A."/>
            <person name="Javaid M."/>
            <person name="Jiang H."/>
            <person name="Korchina V."/>
            <person name="Kovar C."/>
            <person name="Lara F."/>
            <person name="Lee S."/>
            <person name="Mata R."/>
            <person name="Mathew T."/>
            <person name="Moen C."/>
            <person name="Morales K."/>
            <person name="Munidasa M."/>
            <person name="Nazareth L."/>
            <person name="Ngo R."/>
            <person name="Nguyen L."/>
            <person name="Okwuonu G."/>
            <person name="Ongeri F."/>
            <person name="Patil S."/>
            <person name="Petrosino J."/>
            <person name="Pham C."/>
            <person name="Pham P."/>
            <person name="Pu L.-L."/>
            <person name="Puazo M."/>
            <person name="Raj R."/>
            <person name="Reid J."/>
            <person name="Rouhana J."/>
            <person name="Saada N."/>
            <person name="Shang Y."/>
            <person name="Simmons D."/>
            <person name="Thornton R."/>
            <person name="Warren J."/>
            <person name="Weissenberger G."/>
            <person name="Zhang J."/>
            <person name="Zhang L."/>
            <person name="Zhou C."/>
            <person name="Zhu D."/>
            <person name="Muzny D."/>
            <person name="Worley K."/>
            <person name="Gibbs R."/>
        </authorList>
    </citation>
    <scope>NUCLEOTIDE SEQUENCE [LARGE SCALE GENOMIC DNA]</scope>
    <source>
        <strain evidence="1">LMS2-1</strain>
    </source>
</reference>